<dbReference type="Proteomes" id="UP000254168">
    <property type="component" value="Unassembled WGS sequence"/>
</dbReference>
<dbReference type="InterPro" id="IPR011010">
    <property type="entry name" value="DNA_brk_join_enz"/>
</dbReference>
<accession>A0AA46C966</accession>
<sequence length="98" mass="10978">MEVNLEPLLLAKDRPLFVGEDGDLLTRSGFNTSWQRLMKNSIADQVITVAERFAMHGLKHRGVTDTKGDKKLASGHRTDAMVHVYNHELAHVEPADDN</sequence>
<gene>
    <name evidence="1" type="ORF">CPBF424_23940</name>
</gene>
<dbReference type="EMBL" id="UIHB01000003">
    <property type="protein sequence ID" value="SUZ28577.1"/>
    <property type="molecule type" value="Genomic_DNA"/>
</dbReference>
<dbReference type="GO" id="GO:0003677">
    <property type="term" value="F:DNA binding"/>
    <property type="evidence" value="ECO:0007669"/>
    <property type="project" value="InterPro"/>
</dbReference>
<organism evidence="1 2">
    <name type="scientific">Xanthomonas euroxanthea</name>
    <dbReference type="NCBI Taxonomy" id="2259622"/>
    <lineage>
        <taxon>Bacteria</taxon>
        <taxon>Pseudomonadati</taxon>
        <taxon>Pseudomonadota</taxon>
        <taxon>Gammaproteobacteria</taxon>
        <taxon>Lysobacterales</taxon>
        <taxon>Lysobacteraceae</taxon>
        <taxon>Xanthomonas</taxon>
    </lineage>
</organism>
<proteinExistence type="predicted"/>
<keyword evidence="2" id="KW-1185">Reference proteome</keyword>
<dbReference type="AlphaFoldDB" id="A0AA46C966"/>
<dbReference type="RefSeq" id="WP_181901220.1">
    <property type="nucleotide sequence ID" value="NZ_LR994544.1"/>
</dbReference>
<reference evidence="1 2" key="1">
    <citation type="submission" date="2018-06" db="EMBL/GenBank/DDBJ databases">
        <authorList>
            <person name="Pothier F. J."/>
        </authorList>
    </citation>
    <scope>NUCLEOTIDE SEQUENCE [LARGE SCALE GENOMIC DNA]</scope>
    <source>
        <strain evidence="1 2">CPBF 424</strain>
    </source>
</reference>
<evidence type="ECO:0000313" key="2">
    <source>
        <dbReference type="Proteomes" id="UP000254168"/>
    </source>
</evidence>
<comment type="caution">
    <text evidence="1">The sequence shown here is derived from an EMBL/GenBank/DDBJ whole genome shotgun (WGS) entry which is preliminary data.</text>
</comment>
<dbReference type="SUPFAM" id="SSF56349">
    <property type="entry name" value="DNA breaking-rejoining enzymes"/>
    <property type="match status" value="1"/>
</dbReference>
<evidence type="ECO:0000313" key="1">
    <source>
        <dbReference type="EMBL" id="SUZ28577.1"/>
    </source>
</evidence>
<protein>
    <submittedName>
        <fullName evidence="1">Integrase</fullName>
    </submittedName>
</protein>
<name>A0AA46C966_9XANT</name>